<dbReference type="OMA" id="LSHIYHK"/>
<evidence type="ECO:0000256" key="6">
    <source>
        <dbReference type="RuleBase" id="RU367018"/>
    </source>
</evidence>
<evidence type="ECO:0000313" key="9">
    <source>
        <dbReference type="EMBL" id="OMP01039.1"/>
    </source>
</evidence>
<keyword evidence="2 6" id="KW-0479">Metal-binding</keyword>
<evidence type="ECO:0000256" key="7">
    <source>
        <dbReference type="SAM" id="MobiDB-lite"/>
    </source>
</evidence>
<sequence length="775" mass="89334">MDCSSTKDVQDFCDIQNMEVREQIELANESVSLEVVNLENTIVSPNVVEEFAPYIGKLFESLGEAEQFYKTFAKEQGFGIRIRSSIMASRSDEVISRIYVCCNEGQYKENSKNECVDDVKKTKRKCSVARSGCGALFKVSKVKNSEKWVVKSFLNEHNHHMVSPKSVFYLRCHKKMAAAAKSLVQQFNEEGIPTGKVASLFGNVDKQFSDRDCWNHLRDLRRKNLDVGDAQAVLCYFRRKQAENPNFFYAIQCDGEDRLVNLFWVDAQSRLAYDKFGDAITFDTTYKTNKYSMPFAPFVGINHHCQSILFGCGLLQDESEQTFIWLFETWLEAMHQKAPVSIITDQDLAIGAAVRKVFPDSRHRLCLWHIKKKFPEKLSHIYHKKSDFKRELKKCIRESATVEEFEKTWHELMVKNGLKQHEWLQGLYQIRTSWIPVYNQETFFAGMNTTQRSESINSFFDSFVDSTTTLKQFVVRYEKALASRHEKERKEDFESRHKSRILRIGSKMEYHGALVYTKKVFTLFQDELVKSNQFIKEKISKNGSCYEYKVSSCFDSRDSFLVSMDLSSKVGTCKCNLFEFKGILCRHILAIFHLKNVVEIPSHFILKRWTKEANKGNVIFENTPSFEDDLEKSAAARCLHVCRLINQLSSFAEKSKEQYKVIVGDLDQIFKKVLTMEEDNISSEKPVDDLIHDAMESQQNQSNHIPLVNIGDPHISQTKGRKKSGHESQNNRFKSGLEIALANQTVKKRTCHSCGGYGHNKRTCKGKQNSTDIPT</sequence>
<organism evidence="9 10">
    <name type="scientific">Corchorus capsularis</name>
    <name type="common">Jute</name>
    <dbReference type="NCBI Taxonomy" id="210143"/>
    <lineage>
        <taxon>Eukaryota</taxon>
        <taxon>Viridiplantae</taxon>
        <taxon>Streptophyta</taxon>
        <taxon>Embryophyta</taxon>
        <taxon>Tracheophyta</taxon>
        <taxon>Spermatophyta</taxon>
        <taxon>Magnoliopsida</taxon>
        <taxon>eudicotyledons</taxon>
        <taxon>Gunneridae</taxon>
        <taxon>Pentapetalae</taxon>
        <taxon>rosids</taxon>
        <taxon>malvids</taxon>
        <taxon>Malvales</taxon>
        <taxon>Malvaceae</taxon>
        <taxon>Grewioideae</taxon>
        <taxon>Apeibeae</taxon>
        <taxon>Corchorus</taxon>
    </lineage>
</organism>
<protein>
    <recommendedName>
        <fullName evidence="6">Protein FAR1-RELATED SEQUENCE</fullName>
    </recommendedName>
</protein>
<dbReference type="Pfam" id="PF04434">
    <property type="entry name" value="SWIM"/>
    <property type="match status" value="1"/>
</dbReference>
<dbReference type="GO" id="GO:0006355">
    <property type="term" value="P:regulation of DNA-templated transcription"/>
    <property type="evidence" value="ECO:0007669"/>
    <property type="project" value="UniProtKB-UniRule"/>
</dbReference>
<dbReference type="STRING" id="210143.A0A1R3K1S4"/>
<dbReference type="Proteomes" id="UP000188268">
    <property type="component" value="Unassembled WGS sequence"/>
</dbReference>
<keyword evidence="10" id="KW-1185">Reference proteome</keyword>
<keyword evidence="6" id="KW-0539">Nucleus</keyword>
<dbReference type="PANTHER" id="PTHR31669:SF302">
    <property type="entry name" value="PROTEIN FAR1-RELATED SEQUENCE"/>
    <property type="match status" value="1"/>
</dbReference>
<reference evidence="9 10" key="1">
    <citation type="submission" date="2013-09" db="EMBL/GenBank/DDBJ databases">
        <title>Corchorus capsularis genome sequencing.</title>
        <authorList>
            <person name="Alam M."/>
            <person name="Haque M.S."/>
            <person name="Islam M.S."/>
            <person name="Emdad E.M."/>
            <person name="Islam M.M."/>
            <person name="Ahmed B."/>
            <person name="Halim A."/>
            <person name="Hossen Q.M.M."/>
            <person name="Hossain M.Z."/>
            <person name="Ahmed R."/>
            <person name="Khan M.M."/>
            <person name="Islam R."/>
            <person name="Rashid M.M."/>
            <person name="Khan S.A."/>
            <person name="Rahman M.S."/>
            <person name="Alam M."/>
        </authorList>
    </citation>
    <scope>NUCLEOTIDE SEQUENCE [LARGE SCALE GENOMIC DNA]</scope>
    <source>
        <strain evidence="10">cv. CVL-1</strain>
        <tissue evidence="9">Whole seedling</tissue>
    </source>
</reference>
<evidence type="ECO:0000256" key="2">
    <source>
        <dbReference type="ARBA" id="ARBA00022723"/>
    </source>
</evidence>
<comment type="caution">
    <text evidence="9">The sequence shown here is derived from an EMBL/GenBank/DDBJ whole genome shotgun (WGS) entry which is preliminary data.</text>
</comment>
<name>A0A1R3K1S4_COCAP</name>
<dbReference type="OrthoDB" id="1738322at2759"/>
<dbReference type="PANTHER" id="PTHR31669">
    <property type="entry name" value="PROTEIN FAR1-RELATED SEQUENCE 10-RELATED"/>
    <property type="match status" value="1"/>
</dbReference>
<dbReference type="GO" id="GO:0008270">
    <property type="term" value="F:zinc ion binding"/>
    <property type="evidence" value="ECO:0007669"/>
    <property type="project" value="UniProtKB-UniRule"/>
</dbReference>
<dbReference type="SMART" id="SM00575">
    <property type="entry name" value="ZnF_PMZ"/>
    <property type="match status" value="1"/>
</dbReference>
<dbReference type="InterPro" id="IPR007527">
    <property type="entry name" value="Znf_SWIM"/>
</dbReference>
<dbReference type="InterPro" id="IPR006564">
    <property type="entry name" value="Znf_PMZ"/>
</dbReference>
<dbReference type="InterPro" id="IPR031052">
    <property type="entry name" value="FHY3/FAR1"/>
</dbReference>
<comment type="similarity">
    <text evidence="1 6">Belongs to the FHY3/FAR1 family.</text>
</comment>
<proteinExistence type="inferred from homology"/>
<evidence type="ECO:0000256" key="5">
    <source>
        <dbReference type="PROSITE-ProRule" id="PRU00325"/>
    </source>
</evidence>
<feature type="domain" description="SWIM-type" evidence="8">
    <location>
        <begin position="560"/>
        <end position="596"/>
    </location>
</feature>
<dbReference type="GO" id="GO:0005634">
    <property type="term" value="C:nucleus"/>
    <property type="evidence" value="ECO:0007669"/>
    <property type="project" value="UniProtKB-SubCell"/>
</dbReference>
<dbReference type="PROSITE" id="PS50966">
    <property type="entry name" value="ZF_SWIM"/>
    <property type="match status" value="1"/>
</dbReference>
<dbReference type="EMBL" id="AWWV01006533">
    <property type="protein sequence ID" value="OMP01039.1"/>
    <property type="molecule type" value="Genomic_DNA"/>
</dbReference>
<dbReference type="Pfam" id="PF03101">
    <property type="entry name" value="FAR1"/>
    <property type="match status" value="1"/>
</dbReference>
<evidence type="ECO:0000256" key="4">
    <source>
        <dbReference type="ARBA" id="ARBA00022833"/>
    </source>
</evidence>
<comment type="function">
    <text evidence="6">Putative transcription activator involved in regulating light control of development.</text>
</comment>
<feature type="region of interest" description="Disordered" evidence="7">
    <location>
        <begin position="703"/>
        <end position="732"/>
    </location>
</feature>
<evidence type="ECO:0000259" key="8">
    <source>
        <dbReference type="PROSITE" id="PS50966"/>
    </source>
</evidence>
<evidence type="ECO:0000313" key="10">
    <source>
        <dbReference type="Proteomes" id="UP000188268"/>
    </source>
</evidence>
<dbReference type="InterPro" id="IPR004330">
    <property type="entry name" value="FAR1_DNA_bnd_dom"/>
</dbReference>
<accession>A0A1R3K1S4</accession>
<dbReference type="Gramene" id="OMP01039">
    <property type="protein sequence ID" value="OMP01039"/>
    <property type="gene ID" value="CCACVL1_03188"/>
</dbReference>
<evidence type="ECO:0000256" key="3">
    <source>
        <dbReference type="ARBA" id="ARBA00022771"/>
    </source>
</evidence>
<dbReference type="Pfam" id="PF10551">
    <property type="entry name" value="MULE"/>
    <property type="match status" value="1"/>
</dbReference>
<dbReference type="InterPro" id="IPR018289">
    <property type="entry name" value="MULE_transposase_dom"/>
</dbReference>
<evidence type="ECO:0000256" key="1">
    <source>
        <dbReference type="ARBA" id="ARBA00005889"/>
    </source>
</evidence>
<dbReference type="AlphaFoldDB" id="A0A1R3K1S4"/>
<keyword evidence="4 6" id="KW-0862">Zinc</keyword>
<gene>
    <name evidence="9" type="ORF">CCACVL1_03188</name>
</gene>
<keyword evidence="3 5" id="KW-0863">Zinc-finger</keyword>
<comment type="subcellular location">
    <subcellularLocation>
        <location evidence="6">Nucleus</location>
    </subcellularLocation>
</comment>